<feature type="compositionally biased region" description="Low complexity" evidence="2">
    <location>
        <begin position="544"/>
        <end position="556"/>
    </location>
</feature>
<dbReference type="Proteomes" id="UP000283269">
    <property type="component" value="Unassembled WGS sequence"/>
</dbReference>
<gene>
    <name evidence="3" type="ORF">CVT25_012500</name>
</gene>
<protein>
    <submittedName>
        <fullName evidence="3">Uncharacterized protein</fullName>
    </submittedName>
</protein>
<feature type="compositionally biased region" description="Basic residues" evidence="2">
    <location>
        <begin position="819"/>
        <end position="829"/>
    </location>
</feature>
<evidence type="ECO:0000256" key="2">
    <source>
        <dbReference type="SAM" id="MobiDB-lite"/>
    </source>
</evidence>
<name>A0A409X0Z3_PSICY</name>
<feature type="coiled-coil region" evidence="1">
    <location>
        <begin position="121"/>
        <end position="154"/>
    </location>
</feature>
<feature type="compositionally biased region" description="Acidic residues" evidence="2">
    <location>
        <begin position="879"/>
        <end position="889"/>
    </location>
</feature>
<dbReference type="InParanoid" id="A0A409X0Z3"/>
<organism evidence="3 4">
    <name type="scientific">Psilocybe cyanescens</name>
    <dbReference type="NCBI Taxonomy" id="93625"/>
    <lineage>
        <taxon>Eukaryota</taxon>
        <taxon>Fungi</taxon>
        <taxon>Dikarya</taxon>
        <taxon>Basidiomycota</taxon>
        <taxon>Agaricomycotina</taxon>
        <taxon>Agaricomycetes</taxon>
        <taxon>Agaricomycetidae</taxon>
        <taxon>Agaricales</taxon>
        <taxon>Agaricineae</taxon>
        <taxon>Strophariaceae</taxon>
        <taxon>Psilocybe</taxon>
    </lineage>
</organism>
<keyword evidence="4" id="KW-1185">Reference proteome</keyword>
<comment type="caution">
    <text evidence="3">The sequence shown here is derived from an EMBL/GenBank/DDBJ whole genome shotgun (WGS) entry which is preliminary data.</text>
</comment>
<keyword evidence="1" id="KW-0175">Coiled coil</keyword>
<feature type="compositionally biased region" description="Pro residues" evidence="2">
    <location>
        <begin position="524"/>
        <end position="534"/>
    </location>
</feature>
<evidence type="ECO:0000313" key="3">
    <source>
        <dbReference type="EMBL" id="PPQ84401.1"/>
    </source>
</evidence>
<feature type="compositionally biased region" description="Polar residues" evidence="2">
    <location>
        <begin position="315"/>
        <end position="339"/>
    </location>
</feature>
<feature type="compositionally biased region" description="Low complexity" evidence="2">
    <location>
        <begin position="290"/>
        <end position="301"/>
    </location>
</feature>
<feature type="compositionally biased region" description="Low complexity" evidence="2">
    <location>
        <begin position="830"/>
        <end position="842"/>
    </location>
</feature>
<feature type="compositionally biased region" description="Low complexity" evidence="2">
    <location>
        <begin position="915"/>
        <end position="927"/>
    </location>
</feature>
<feature type="compositionally biased region" description="Basic and acidic residues" evidence="2">
    <location>
        <begin position="890"/>
        <end position="900"/>
    </location>
</feature>
<feature type="compositionally biased region" description="Low complexity" evidence="2">
    <location>
        <begin position="451"/>
        <end position="496"/>
    </location>
</feature>
<feature type="compositionally biased region" description="Polar residues" evidence="2">
    <location>
        <begin position="615"/>
        <end position="630"/>
    </location>
</feature>
<evidence type="ECO:0000313" key="4">
    <source>
        <dbReference type="Proteomes" id="UP000283269"/>
    </source>
</evidence>
<feature type="region of interest" description="Disordered" evidence="2">
    <location>
        <begin position="431"/>
        <end position="582"/>
    </location>
</feature>
<feature type="compositionally biased region" description="Polar residues" evidence="2">
    <location>
        <begin position="750"/>
        <end position="761"/>
    </location>
</feature>
<feature type="region of interest" description="Disordered" evidence="2">
    <location>
        <begin position="260"/>
        <end position="339"/>
    </location>
</feature>
<feature type="compositionally biased region" description="Basic and acidic residues" evidence="2">
    <location>
        <begin position="778"/>
        <end position="798"/>
    </location>
</feature>
<feature type="compositionally biased region" description="Low complexity" evidence="2">
    <location>
        <begin position="799"/>
        <end position="808"/>
    </location>
</feature>
<evidence type="ECO:0000256" key="1">
    <source>
        <dbReference type="SAM" id="Coils"/>
    </source>
</evidence>
<feature type="compositionally biased region" description="Polar residues" evidence="2">
    <location>
        <begin position="675"/>
        <end position="687"/>
    </location>
</feature>
<feature type="compositionally biased region" description="Low complexity" evidence="2">
    <location>
        <begin position="735"/>
        <end position="749"/>
    </location>
</feature>
<dbReference type="STRING" id="93625.A0A409X0Z3"/>
<reference evidence="3 4" key="1">
    <citation type="journal article" date="2018" name="Evol. Lett.">
        <title>Horizontal gene cluster transfer increased hallucinogenic mushroom diversity.</title>
        <authorList>
            <person name="Reynolds H.T."/>
            <person name="Vijayakumar V."/>
            <person name="Gluck-Thaler E."/>
            <person name="Korotkin H.B."/>
            <person name="Matheny P.B."/>
            <person name="Slot J.C."/>
        </authorList>
    </citation>
    <scope>NUCLEOTIDE SEQUENCE [LARGE SCALE GENOMIC DNA]</scope>
    <source>
        <strain evidence="3 4">2631</strain>
    </source>
</reference>
<feature type="compositionally biased region" description="Basic residues" evidence="2">
    <location>
        <begin position="266"/>
        <end position="278"/>
    </location>
</feature>
<sequence>MGINCDKTPRYRVRPYILSRSCIAAVHFAQNWSAYFTCIYGGHLHRCLYANNPPLCPLCRKAYQPNKMKRLHVDRPENIDDHKEIDLLQRLAVSWETPAEQLEEVTTEVDVWLRDRADDACIALRKARAALEKNRELQESEASLQDVVRQMQERALLLDNTLMKERTFALIQSEGYKTMIEGLTKYIVALKLEIEGMQSLTHRYTHSRNPLPRPPEPISTDQVPTFEQAVSESGSGMRFIELPSSPRRYPEAAASPLRYPFEVGNRGHHRKGKSKTKDHKTYDDTKHRSSSSATQQQAALSPRHNPSSHYVLPHVSSQPAQHDRSPTSTRASGLQTNYENTVQPLDEYELVSVYLREYSSGFVNGQQVAAGKKPAPTVEYPGRSYTAHPAYAGSGSSRHPVQPISAYEPHETTYTQGAANIYQSQPESIVYGGTTERSSRPYQRRQETAPSIMSSSASSVPNDRSPSTSRSRSRTGGVSSVPSAQNQAPSNPAAASVYSTPPPDGPVRPSSHRESRESVGPTSPLIPPPPPPPQEQQQERQQERQQQTQQTRNRPPSIASARTYHTELTTDSWGTPPPSHLSTRSLIGGLLGFRDGAEPVLVGGQEAPEFRELGSNGSSVRTRESFSLSETAGDGLMQALPPQSMSPPRQVGSMVGVLPPEEDPEVSAYRRHSNSHSTRSQEASYRSPTAVDPRAQYGQGGWAQQGAGESGRGRNGGDFVSRSGYQTDGGDRGSQRQQRQQQQQQQYDQTASNGWHNAQQYTTRDDRSSSYRSPTSADHYRTSYDHRGETGYSRERSHTSSSSYSYSRNYTGSDERRQSHSHSHSHSHSQSHYYNDTRSIASSDRHSRSSVASRAPALPTRGHHLSLPEESPFPLTVEYTDDDDDDEEVLDRRSLPRDRQSQSASNRSRRGSGGPDSAPAAGAGADSESFGNALGLQLTTGTAPLSAPTPVASSHGFLRSWSREH</sequence>
<feature type="compositionally biased region" description="Gly residues" evidence="2">
    <location>
        <begin position="698"/>
        <end position="716"/>
    </location>
</feature>
<dbReference type="OrthoDB" id="6105938at2759"/>
<feature type="region of interest" description="Disordered" evidence="2">
    <location>
        <begin position="602"/>
        <end position="965"/>
    </location>
</feature>
<dbReference type="AlphaFoldDB" id="A0A409X0Z3"/>
<dbReference type="EMBL" id="NHYD01002880">
    <property type="protein sequence ID" value="PPQ84401.1"/>
    <property type="molecule type" value="Genomic_DNA"/>
</dbReference>
<accession>A0A409X0Z3</accession>
<proteinExistence type="predicted"/>